<reference evidence="2" key="2">
    <citation type="journal article" date="2023" name="Plants (Basel)">
        <title>Annotation of the Turnera subulata (Passifloraceae) Draft Genome Reveals the S-Locus Evolved after the Divergence of Turneroideae from Passifloroideae in a Stepwise Manner.</title>
        <authorList>
            <person name="Henning P.M."/>
            <person name="Roalson E.H."/>
            <person name="Mir W."/>
            <person name="McCubbin A.G."/>
            <person name="Shore J.S."/>
        </authorList>
    </citation>
    <scope>NUCLEOTIDE SEQUENCE</scope>
    <source>
        <strain evidence="2">F60SS</strain>
    </source>
</reference>
<keyword evidence="1" id="KW-1133">Transmembrane helix</keyword>
<dbReference type="AlphaFoldDB" id="A0A9Q0FJY8"/>
<evidence type="ECO:0000313" key="3">
    <source>
        <dbReference type="Proteomes" id="UP001141552"/>
    </source>
</evidence>
<name>A0A9Q0FJY8_9ROSI</name>
<keyword evidence="1" id="KW-0472">Membrane</keyword>
<evidence type="ECO:0000313" key="2">
    <source>
        <dbReference type="EMBL" id="KAJ4832842.1"/>
    </source>
</evidence>
<keyword evidence="3" id="KW-1185">Reference proteome</keyword>
<organism evidence="2 3">
    <name type="scientific">Turnera subulata</name>
    <dbReference type="NCBI Taxonomy" id="218843"/>
    <lineage>
        <taxon>Eukaryota</taxon>
        <taxon>Viridiplantae</taxon>
        <taxon>Streptophyta</taxon>
        <taxon>Embryophyta</taxon>
        <taxon>Tracheophyta</taxon>
        <taxon>Spermatophyta</taxon>
        <taxon>Magnoliopsida</taxon>
        <taxon>eudicotyledons</taxon>
        <taxon>Gunneridae</taxon>
        <taxon>Pentapetalae</taxon>
        <taxon>rosids</taxon>
        <taxon>fabids</taxon>
        <taxon>Malpighiales</taxon>
        <taxon>Passifloraceae</taxon>
        <taxon>Turnera</taxon>
    </lineage>
</organism>
<dbReference type="Proteomes" id="UP001141552">
    <property type="component" value="Unassembled WGS sequence"/>
</dbReference>
<dbReference type="EMBL" id="JAKUCV010005064">
    <property type="protein sequence ID" value="KAJ4832842.1"/>
    <property type="molecule type" value="Genomic_DNA"/>
</dbReference>
<protein>
    <submittedName>
        <fullName evidence="2">Uncharacterized protein</fullName>
    </submittedName>
</protein>
<comment type="caution">
    <text evidence="2">The sequence shown here is derived from an EMBL/GenBank/DDBJ whole genome shotgun (WGS) entry which is preliminary data.</text>
</comment>
<keyword evidence="1" id="KW-0812">Transmembrane</keyword>
<sequence>MSTVVCVLQFLFYFFSLLPFFLLASRTDVSISFFLVSLFYITFNAIQFFFFIHCFF</sequence>
<gene>
    <name evidence="2" type="ORF">Tsubulata_001924</name>
</gene>
<feature type="transmembrane region" description="Helical" evidence="1">
    <location>
        <begin position="34"/>
        <end position="55"/>
    </location>
</feature>
<reference evidence="2" key="1">
    <citation type="submission" date="2022-02" db="EMBL/GenBank/DDBJ databases">
        <authorList>
            <person name="Henning P.M."/>
            <person name="McCubbin A.G."/>
            <person name="Shore J.S."/>
        </authorList>
    </citation>
    <scope>NUCLEOTIDE SEQUENCE</scope>
    <source>
        <strain evidence="2">F60SS</strain>
        <tissue evidence="2">Leaves</tissue>
    </source>
</reference>
<evidence type="ECO:0000256" key="1">
    <source>
        <dbReference type="SAM" id="Phobius"/>
    </source>
</evidence>
<accession>A0A9Q0FJY8</accession>
<proteinExistence type="predicted"/>